<dbReference type="SMART" id="SM00862">
    <property type="entry name" value="Trans_reg_C"/>
    <property type="match status" value="1"/>
</dbReference>
<evidence type="ECO:0000256" key="5">
    <source>
        <dbReference type="ARBA" id="ARBA00023125"/>
    </source>
</evidence>
<comment type="function">
    <text evidence="7">May play the central regulatory role in sporulation. It may be an element of the effector pathway responsible for the activation of sporulation genes in response to nutritional stress. Spo0A may act in concert with spo0H (a sigma factor) to control the expression of some genes that are critical to the sporulation process.</text>
</comment>
<keyword evidence="15" id="KW-1185">Reference proteome</keyword>
<dbReference type="Pfam" id="PF00072">
    <property type="entry name" value="Response_reg"/>
    <property type="match status" value="1"/>
</dbReference>
<feature type="DNA-binding region" description="OmpR/PhoB-type" evidence="9">
    <location>
        <begin position="122"/>
        <end position="221"/>
    </location>
</feature>
<evidence type="ECO:0000313" key="15">
    <source>
        <dbReference type="Proteomes" id="UP000474718"/>
    </source>
</evidence>
<keyword evidence="5 9" id="KW-0238">DNA-binding</keyword>
<dbReference type="PROSITE" id="PS51755">
    <property type="entry name" value="OMPR_PHOB"/>
    <property type="match status" value="1"/>
</dbReference>
<feature type="domain" description="OmpR/PhoB-type" evidence="11">
    <location>
        <begin position="122"/>
        <end position="221"/>
    </location>
</feature>
<evidence type="ECO:0000256" key="8">
    <source>
        <dbReference type="PROSITE-ProRule" id="PRU00169"/>
    </source>
</evidence>
<dbReference type="Gene3D" id="1.10.10.10">
    <property type="entry name" value="Winged helix-like DNA-binding domain superfamily/Winged helix DNA-binding domain"/>
    <property type="match status" value="1"/>
</dbReference>
<dbReference type="SUPFAM" id="SSF52172">
    <property type="entry name" value="CheY-like"/>
    <property type="match status" value="1"/>
</dbReference>
<reference evidence="14" key="1">
    <citation type="submission" date="2016-11" db="EMBL/GenBank/DDBJ databases">
        <authorList>
            <person name="Jaros S."/>
            <person name="Januszkiewicz K."/>
            <person name="Wedrychowicz H."/>
        </authorList>
    </citation>
    <scope>NUCLEOTIDE SEQUENCE [LARGE SCALE GENOMIC DNA]</scope>
    <source>
        <strain evidence="14">DSM 4029</strain>
    </source>
</reference>
<dbReference type="InterPro" id="IPR001789">
    <property type="entry name" value="Sig_transdc_resp-reg_receiver"/>
</dbReference>
<evidence type="ECO:0000256" key="4">
    <source>
        <dbReference type="ARBA" id="ARBA00023015"/>
    </source>
</evidence>
<protein>
    <recommendedName>
        <fullName evidence="1">Stage 0 sporulation protein A homolog</fullName>
    </recommendedName>
</protein>
<dbReference type="FunFam" id="1.10.10.10:FF:000018">
    <property type="entry name" value="DNA-binding response regulator ResD"/>
    <property type="match status" value="1"/>
</dbReference>
<proteinExistence type="predicted"/>
<evidence type="ECO:0000313" key="12">
    <source>
        <dbReference type="EMBL" id="MZL68433.1"/>
    </source>
</evidence>
<keyword evidence="3" id="KW-0902">Two-component regulatory system</keyword>
<evidence type="ECO:0000313" key="14">
    <source>
        <dbReference type="Proteomes" id="UP000184089"/>
    </source>
</evidence>
<dbReference type="Proteomes" id="UP000184089">
    <property type="component" value="Unassembled WGS sequence"/>
</dbReference>
<dbReference type="RefSeq" id="WP_021660449.1">
    <property type="nucleotide sequence ID" value="NZ_FQVY01000001.1"/>
</dbReference>
<organism evidence="13 14">
    <name type="scientific">Bittarella massiliensis</name>
    <name type="common">ex Durand et al. 2017</name>
    <dbReference type="NCBI Taxonomy" id="1720313"/>
    <lineage>
        <taxon>Bacteria</taxon>
        <taxon>Bacillati</taxon>
        <taxon>Bacillota</taxon>
        <taxon>Clostridia</taxon>
        <taxon>Eubacteriales</taxon>
        <taxon>Oscillospiraceae</taxon>
        <taxon>Bittarella (ex Durand et al. 2017)</taxon>
    </lineage>
</organism>
<dbReference type="GO" id="GO:0006355">
    <property type="term" value="P:regulation of DNA-templated transcription"/>
    <property type="evidence" value="ECO:0007669"/>
    <property type="project" value="InterPro"/>
</dbReference>
<evidence type="ECO:0000313" key="13">
    <source>
        <dbReference type="EMBL" id="SHF86525.1"/>
    </source>
</evidence>
<dbReference type="SMART" id="SM00448">
    <property type="entry name" value="REC"/>
    <property type="match status" value="1"/>
</dbReference>
<dbReference type="GO" id="GO:0000976">
    <property type="term" value="F:transcription cis-regulatory region binding"/>
    <property type="evidence" value="ECO:0007669"/>
    <property type="project" value="TreeGrafter"/>
</dbReference>
<dbReference type="Gene3D" id="3.40.50.2300">
    <property type="match status" value="1"/>
</dbReference>
<evidence type="ECO:0000256" key="7">
    <source>
        <dbReference type="ARBA" id="ARBA00024867"/>
    </source>
</evidence>
<dbReference type="InterPro" id="IPR036388">
    <property type="entry name" value="WH-like_DNA-bd_sf"/>
</dbReference>
<accession>A0AAQ1MCN2</accession>
<evidence type="ECO:0000256" key="6">
    <source>
        <dbReference type="ARBA" id="ARBA00023163"/>
    </source>
</evidence>
<dbReference type="Proteomes" id="UP000474718">
    <property type="component" value="Unassembled WGS sequence"/>
</dbReference>
<dbReference type="EMBL" id="FQVY01000001">
    <property type="protein sequence ID" value="SHF86525.1"/>
    <property type="molecule type" value="Genomic_DNA"/>
</dbReference>
<dbReference type="InterPro" id="IPR039420">
    <property type="entry name" value="WalR-like"/>
</dbReference>
<dbReference type="InterPro" id="IPR011006">
    <property type="entry name" value="CheY-like_superfamily"/>
</dbReference>
<name>A0AAQ1MCN2_9FIRM</name>
<dbReference type="Gene3D" id="6.10.250.690">
    <property type="match status" value="1"/>
</dbReference>
<feature type="modified residue" description="4-aspartylphosphate" evidence="8">
    <location>
        <position position="52"/>
    </location>
</feature>
<sequence length="227" mass="25731">MIDVLVVEDNRELGELLCDFLKAEGYQTALASTGEEGLALAHREGARLVVLDVMLPGMDGLAVCRALRQEGDLPILVVSARSEKEDKLAGLRLGADDYIEKPYDVDILLAKIRGIFQRRYERTALRDGDLALDRQRRAATLAGRPLALTAKEFDLLWLLVEHRGKSLRKEWIFDRIWGTDSFSEPQTLTVHIQWPRQKIERDPKHPARILTVWGVGYRFEGEADEAL</sequence>
<keyword evidence="6" id="KW-0804">Transcription</keyword>
<feature type="domain" description="Response regulatory" evidence="10">
    <location>
        <begin position="3"/>
        <end position="116"/>
    </location>
</feature>
<reference evidence="13" key="2">
    <citation type="submission" date="2016-11" db="EMBL/GenBank/DDBJ databases">
        <authorList>
            <person name="Varghese N."/>
            <person name="Submissions S."/>
        </authorList>
    </citation>
    <scope>NUCLEOTIDE SEQUENCE</scope>
    <source>
        <strain evidence="13">DSM 4029</strain>
    </source>
</reference>
<comment type="caution">
    <text evidence="13">The sequence shown here is derived from an EMBL/GenBank/DDBJ whole genome shotgun (WGS) entry which is preliminary data.</text>
</comment>
<dbReference type="FunFam" id="3.40.50.2300:FF:000001">
    <property type="entry name" value="DNA-binding response regulator PhoB"/>
    <property type="match status" value="1"/>
</dbReference>
<dbReference type="GO" id="GO:0032993">
    <property type="term" value="C:protein-DNA complex"/>
    <property type="evidence" value="ECO:0007669"/>
    <property type="project" value="TreeGrafter"/>
</dbReference>
<gene>
    <name evidence="12" type="ORF">GT747_01410</name>
    <name evidence="13" type="ORF">SAMN05444424_0969</name>
</gene>
<evidence type="ECO:0000256" key="1">
    <source>
        <dbReference type="ARBA" id="ARBA00018672"/>
    </source>
</evidence>
<dbReference type="PANTHER" id="PTHR48111:SF1">
    <property type="entry name" value="TWO-COMPONENT RESPONSE REGULATOR ORR33"/>
    <property type="match status" value="1"/>
</dbReference>
<evidence type="ECO:0000256" key="2">
    <source>
        <dbReference type="ARBA" id="ARBA00022553"/>
    </source>
</evidence>
<dbReference type="Pfam" id="PF00486">
    <property type="entry name" value="Trans_reg_C"/>
    <property type="match status" value="1"/>
</dbReference>
<reference evidence="12 15" key="3">
    <citation type="journal article" date="2019" name="Nat. Med.">
        <title>A library of human gut bacterial isolates paired with longitudinal multiomics data enables mechanistic microbiome research.</title>
        <authorList>
            <person name="Poyet M."/>
            <person name="Groussin M."/>
            <person name="Gibbons S.M."/>
            <person name="Avila-Pacheco J."/>
            <person name="Jiang X."/>
            <person name="Kearney S.M."/>
            <person name="Perrotta A.R."/>
            <person name="Berdy B."/>
            <person name="Zhao S."/>
            <person name="Lieberman T.D."/>
            <person name="Swanson P.K."/>
            <person name="Smith M."/>
            <person name="Roesemann S."/>
            <person name="Alexander J.E."/>
            <person name="Rich S.A."/>
            <person name="Livny J."/>
            <person name="Vlamakis H."/>
            <person name="Clish C."/>
            <person name="Bullock K."/>
            <person name="Deik A."/>
            <person name="Scott J."/>
            <person name="Pierce K.A."/>
            <person name="Xavier R.J."/>
            <person name="Alm E.J."/>
        </authorList>
    </citation>
    <scope>NUCLEOTIDE SEQUENCE [LARGE SCALE GENOMIC DNA]</scope>
    <source>
        <strain evidence="12 15">BIOML-A2</strain>
    </source>
</reference>
<dbReference type="AlphaFoldDB" id="A0AAQ1MCN2"/>
<dbReference type="GO" id="GO:0005829">
    <property type="term" value="C:cytosol"/>
    <property type="evidence" value="ECO:0007669"/>
    <property type="project" value="TreeGrafter"/>
</dbReference>
<evidence type="ECO:0000259" key="11">
    <source>
        <dbReference type="PROSITE" id="PS51755"/>
    </source>
</evidence>
<evidence type="ECO:0000256" key="3">
    <source>
        <dbReference type="ARBA" id="ARBA00023012"/>
    </source>
</evidence>
<dbReference type="PROSITE" id="PS50110">
    <property type="entry name" value="RESPONSE_REGULATORY"/>
    <property type="match status" value="1"/>
</dbReference>
<evidence type="ECO:0000256" key="9">
    <source>
        <dbReference type="PROSITE-ProRule" id="PRU01091"/>
    </source>
</evidence>
<dbReference type="CDD" id="cd17574">
    <property type="entry name" value="REC_OmpR"/>
    <property type="match status" value="1"/>
</dbReference>
<dbReference type="InterPro" id="IPR001867">
    <property type="entry name" value="OmpR/PhoB-type_DNA-bd"/>
</dbReference>
<dbReference type="CDD" id="cd00383">
    <property type="entry name" value="trans_reg_C"/>
    <property type="match status" value="1"/>
</dbReference>
<dbReference type="GO" id="GO:0000156">
    <property type="term" value="F:phosphorelay response regulator activity"/>
    <property type="evidence" value="ECO:0007669"/>
    <property type="project" value="TreeGrafter"/>
</dbReference>
<dbReference type="EMBL" id="WWVX01000001">
    <property type="protein sequence ID" value="MZL68433.1"/>
    <property type="molecule type" value="Genomic_DNA"/>
</dbReference>
<keyword evidence="2 8" id="KW-0597">Phosphoprotein</keyword>
<keyword evidence="4" id="KW-0805">Transcription regulation</keyword>
<evidence type="ECO:0000259" key="10">
    <source>
        <dbReference type="PROSITE" id="PS50110"/>
    </source>
</evidence>
<dbReference type="PANTHER" id="PTHR48111">
    <property type="entry name" value="REGULATOR OF RPOS"/>
    <property type="match status" value="1"/>
</dbReference>